<organism evidence="3 4">
    <name type="scientific">Eimeria mitis</name>
    <dbReference type="NCBI Taxonomy" id="44415"/>
    <lineage>
        <taxon>Eukaryota</taxon>
        <taxon>Sar</taxon>
        <taxon>Alveolata</taxon>
        <taxon>Apicomplexa</taxon>
        <taxon>Conoidasida</taxon>
        <taxon>Coccidia</taxon>
        <taxon>Eucoccidiorida</taxon>
        <taxon>Eimeriorina</taxon>
        <taxon>Eimeriidae</taxon>
        <taxon>Eimeria</taxon>
    </lineage>
</organism>
<keyword evidence="2" id="KW-1133">Transmembrane helix</keyword>
<reference evidence="3" key="1">
    <citation type="submission" date="2013-10" db="EMBL/GenBank/DDBJ databases">
        <title>Genomic analysis of the causative agents of coccidiosis in chickens.</title>
        <authorList>
            <person name="Reid A.J."/>
            <person name="Blake D."/>
            <person name="Billington K."/>
            <person name="Browne H."/>
            <person name="Dunn M."/>
            <person name="Hung S."/>
            <person name="Kawahara F."/>
            <person name="Miranda-Saavedra D."/>
            <person name="Mourier T."/>
            <person name="Nagra H."/>
            <person name="Otto T.D."/>
            <person name="Rawlings N."/>
            <person name="Sanchez A."/>
            <person name="Sanders M."/>
            <person name="Subramaniam C."/>
            <person name="Tay Y."/>
            <person name="Dear P."/>
            <person name="Doerig C."/>
            <person name="Gruber A."/>
            <person name="Parkinson J."/>
            <person name="Shirley M."/>
            <person name="Wan K.L."/>
            <person name="Berriman M."/>
            <person name="Tomley F."/>
            <person name="Pain A."/>
        </authorList>
    </citation>
    <scope>NUCLEOTIDE SEQUENCE [LARGE SCALE GENOMIC DNA]</scope>
    <source>
        <strain evidence="3">Houghton</strain>
    </source>
</reference>
<dbReference type="Proteomes" id="UP000030744">
    <property type="component" value="Unassembled WGS sequence"/>
</dbReference>
<evidence type="ECO:0000313" key="4">
    <source>
        <dbReference type="Proteomes" id="UP000030744"/>
    </source>
</evidence>
<name>U6KEE8_9EIME</name>
<feature type="compositionally biased region" description="Low complexity" evidence="1">
    <location>
        <begin position="388"/>
        <end position="398"/>
    </location>
</feature>
<dbReference type="RefSeq" id="XP_037878668.1">
    <property type="nucleotide sequence ID" value="XM_038022814.1"/>
</dbReference>
<feature type="transmembrane region" description="Helical" evidence="2">
    <location>
        <begin position="70"/>
        <end position="91"/>
    </location>
</feature>
<evidence type="ECO:0000313" key="3">
    <source>
        <dbReference type="EMBL" id="CDJ36380.1"/>
    </source>
</evidence>
<proteinExistence type="predicted"/>
<keyword evidence="2" id="KW-0472">Membrane</keyword>
<feature type="region of interest" description="Disordered" evidence="1">
    <location>
        <begin position="388"/>
        <end position="423"/>
    </location>
</feature>
<feature type="compositionally biased region" description="Polar residues" evidence="1">
    <location>
        <begin position="98"/>
        <end position="109"/>
    </location>
</feature>
<reference evidence="3" key="2">
    <citation type="submission" date="2013-10" db="EMBL/GenBank/DDBJ databases">
        <authorList>
            <person name="Aslett M."/>
        </authorList>
    </citation>
    <scope>NUCLEOTIDE SEQUENCE [LARGE SCALE GENOMIC DNA]</scope>
    <source>
        <strain evidence="3">Houghton</strain>
    </source>
</reference>
<dbReference type="EMBL" id="HG735883">
    <property type="protein sequence ID" value="CDJ36380.1"/>
    <property type="molecule type" value="Genomic_DNA"/>
</dbReference>
<evidence type="ECO:0000256" key="2">
    <source>
        <dbReference type="SAM" id="Phobius"/>
    </source>
</evidence>
<feature type="region of interest" description="Disordered" evidence="1">
    <location>
        <begin position="210"/>
        <end position="249"/>
    </location>
</feature>
<evidence type="ECO:0008006" key="5">
    <source>
        <dbReference type="Google" id="ProtNLM"/>
    </source>
</evidence>
<keyword evidence="2" id="KW-0812">Transmembrane</keyword>
<dbReference type="AlphaFoldDB" id="U6KEE8"/>
<feature type="region of interest" description="Disordered" evidence="1">
    <location>
        <begin position="98"/>
        <end position="122"/>
    </location>
</feature>
<evidence type="ECO:0000256" key="1">
    <source>
        <dbReference type="SAM" id="MobiDB-lite"/>
    </source>
</evidence>
<gene>
    <name evidence="3" type="ORF">EMH_0082600</name>
</gene>
<dbReference type="VEuPathDB" id="ToxoDB:EMH_0082600"/>
<keyword evidence="4" id="KW-1185">Reference proteome</keyword>
<sequence length="661" mass="71784">MKPIVMTGDSPPDGEMQLEALRPGSIQPATYLHAWEDAVHGATGDSSELYWRKKHVKEGRKWSASWLRRGIFWALLSTLIPALIISVLRVVCRASPSASTDRTAGTSTRRLSHSDEGSQGDSAISRLVEECAALEADLGLNVSEESNQPEGLGAAEQVARIAHTLFLEGLAFEMQHAQQPLHANALPLPPPLASSVIHDQYQSAQWTVGIPDQQYGGQGPLHMSSDLRDSQPQPGGLPPETVSSSPQPLGEAFQPFSSGTQSFSVVPSPDFWTPLAASASSQPLVAAFQSVEARHPAVAAPQPVGLFSQTAPLLRQVGAQRSSNERRRTRVSRKPYMALDPDSWVDVIPAVDVSLEGRRESQTSPLQGISLDQAAPCSSAAYQASAGEAEGARAGQSSLEPSAAGTGKALATAPGAHGASEISSATGAPAATAVFNPEWIRTHPYVNLPVLQEGVVPPLIPLSPSNFRVTKGTSVRKALAVFRRMFLSQTLSQADAVVLAEDVYRLAIASAVRARAAKRMRRALHGAANIGQQFLALDAIVSAMHVLGQSPSSCTWWEAFVQCFDTSYRYPEPARRAKRDSTTLNINLANRMLAAMSIYKTGNRPELEEIIHLKRILFFSPYAPLIFKDIWWGTWRSDHLRFEKEHPSFSEWLRKRRHPPK</sequence>
<dbReference type="OrthoDB" id="351491at2759"/>
<accession>U6KEE8</accession>
<dbReference type="GeneID" id="60404363"/>
<protein>
    <recommendedName>
        <fullName evidence="5">Transmembrane protein</fullName>
    </recommendedName>
</protein>